<dbReference type="InterPro" id="IPR006634">
    <property type="entry name" value="TLC-dom"/>
</dbReference>
<keyword evidence="9" id="KW-1185">Reference proteome</keyword>
<dbReference type="PANTHER" id="PTHR13439">
    <property type="entry name" value="CT120 PROTEIN"/>
    <property type="match status" value="1"/>
</dbReference>
<keyword evidence="3 6" id="KW-1133">Transmembrane helix</keyword>
<comment type="subcellular location">
    <subcellularLocation>
        <location evidence="1">Membrane</location>
        <topology evidence="1">Multi-pass membrane protein</topology>
    </subcellularLocation>
</comment>
<evidence type="ECO:0000256" key="3">
    <source>
        <dbReference type="ARBA" id="ARBA00022989"/>
    </source>
</evidence>
<feature type="transmembrane region" description="Helical" evidence="6">
    <location>
        <begin position="191"/>
        <end position="211"/>
    </location>
</feature>
<dbReference type="EMBL" id="JBAHYK010000088">
    <property type="protein sequence ID" value="KAL0578700.1"/>
    <property type="molecule type" value="Genomic_DNA"/>
</dbReference>
<evidence type="ECO:0000256" key="4">
    <source>
        <dbReference type="ARBA" id="ARBA00023136"/>
    </source>
</evidence>
<evidence type="ECO:0000313" key="9">
    <source>
        <dbReference type="Proteomes" id="UP001465976"/>
    </source>
</evidence>
<evidence type="ECO:0000313" key="8">
    <source>
        <dbReference type="EMBL" id="KAL0578700.1"/>
    </source>
</evidence>
<evidence type="ECO:0000259" key="7">
    <source>
        <dbReference type="PROSITE" id="PS50922"/>
    </source>
</evidence>
<feature type="transmembrane region" description="Helical" evidence="6">
    <location>
        <begin position="35"/>
        <end position="56"/>
    </location>
</feature>
<keyword evidence="4 5" id="KW-0472">Membrane</keyword>
<proteinExistence type="predicted"/>
<feature type="domain" description="TLC" evidence="7">
    <location>
        <begin position="67"/>
        <end position="261"/>
    </location>
</feature>
<feature type="transmembrane region" description="Helical" evidence="6">
    <location>
        <begin position="231"/>
        <end position="249"/>
    </location>
</feature>
<evidence type="ECO:0000256" key="1">
    <source>
        <dbReference type="ARBA" id="ARBA00004141"/>
    </source>
</evidence>
<feature type="transmembrane region" description="Helical" evidence="6">
    <location>
        <begin position="76"/>
        <end position="94"/>
    </location>
</feature>
<sequence length="284" mass="32296">MTTLALPGTQALSEYLTPYILSLNLTKLPPHLPTALSSLILFTFTQAILGPILSNLFSSTYPTLSKRQKTKWSMHIVSELHVVIVFPLALSYLSIEALDKDRLYGWDDRVGTLQAISVGYFAWDFGMELGLMEDWGFILHGASCLAIYTYAFSPFLSYFATRCLLWEMSTFFLNIHWFLDKTNQTGGTLQLINGFFLLAAFFFVRICHGMYTSYKFWRAIQNAQDMPFNFYIIYCAGNIALNGLNVMWFSKMISALRKRFSSKANRLEANGHGKIKAPKNGKTE</sequence>
<evidence type="ECO:0000256" key="6">
    <source>
        <dbReference type="SAM" id="Phobius"/>
    </source>
</evidence>
<dbReference type="Proteomes" id="UP001465976">
    <property type="component" value="Unassembled WGS sequence"/>
</dbReference>
<dbReference type="PROSITE" id="PS50922">
    <property type="entry name" value="TLC"/>
    <property type="match status" value="1"/>
</dbReference>
<dbReference type="Pfam" id="PF03798">
    <property type="entry name" value="TRAM_LAG1_CLN8"/>
    <property type="match status" value="1"/>
</dbReference>
<keyword evidence="2 5" id="KW-0812">Transmembrane</keyword>
<reference evidence="8 9" key="1">
    <citation type="submission" date="2024-02" db="EMBL/GenBank/DDBJ databases">
        <title>A draft genome for the cacao thread blight pathogen Marasmius crinis-equi.</title>
        <authorList>
            <person name="Cohen S.P."/>
            <person name="Baruah I.K."/>
            <person name="Amoako-Attah I."/>
            <person name="Bukari Y."/>
            <person name="Meinhardt L.W."/>
            <person name="Bailey B.A."/>
        </authorList>
    </citation>
    <scope>NUCLEOTIDE SEQUENCE [LARGE SCALE GENOMIC DNA]</scope>
    <source>
        <strain evidence="8 9">GH-76</strain>
    </source>
</reference>
<feature type="transmembrane region" description="Helical" evidence="6">
    <location>
        <begin position="135"/>
        <end position="153"/>
    </location>
</feature>
<protein>
    <recommendedName>
        <fullName evidence="7">TLC domain-containing protein</fullName>
    </recommendedName>
</protein>
<name>A0ABR3FTQ5_9AGAR</name>
<evidence type="ECO:0000256" key="2">
    <source>
        <dbReference type="ARBA" id="ARBA00022692"/>
    </source>
</evidence>
<accession>A0ABR3FTQ5</accession>
<dbReference type="InterPro" id="IPR050846">
    <property type="entry name" value="TLCD"/>
</dbReference>
<organism evidence="8 9">
    <name type="scientific">Marasmius crinis-equi</name>
    <dbReference type="NCBI Taxonomy" id="585013"/>
    <lineage>
        <taxon>Eukaryota</taxon>
        <taxon>Fungi</taxon>
        <taxon>Dikarya</taxon>
        <taxon>Basidiomycota</taxon>
        <taxon>Agaricomycotina</taxon>
        <taxon>Agaricomycetes</taxon>
        <taxon>Agaricomycetidae</taxon>
        <taxon>Agaricales</taxon>
        <taxon>Marasmiineae</taxon>
        <taxon>Marasmiaceae</taxon>
        <taxon>Marasmius</taxon>
    </lineage>
</organism>
<comment type="caution">
    <text evidence="8">The sequence shown here is derived from an EMBL/GenBank/DDBJ whole genome shotgun (WGS) entry which is preliminary data.</text>
</comment>
<dbReference type="SMART" id="SM00724">
    <property type="entry name" value="TLC"/>
    <property type="match status" value="1"/>
</dbReference>
<dbReference type="PANTHER" id="PTHR13439:SF0">
    <property type="entry name" value="TOPOISOMERASE I DAMAGE AFFECTED PROTEIN 4"/>
    <property type="match status" value="1"/>
</dbReference>
<evidence type="ECO:0000256" key="5">
    <source>
        <dbReference type="PROSITE-ProRule" id="PRU00205"/>
    </source>
</evidence>
<gene>
    <name evidence="8" type="ORF">V5O48_003320</name>
</gene>